<keyword evidence="2" id="KW-1185">Reference proteome</keyword>
<evidence type="ECO:0000313" key="1">
    <source>
        <dbReference type="EMBL" id="MPC32751.1"/>
    </source>
</evidence>
<comment type="caution">
    <text evidence="1">The sequence shown here is derived from an EMBL/GenBank/DDBJ whole genome shotgun (WGS) entry which is preliminary data.</text>
</comment>
<dbReference type="Proteomes" id="UP000324222">
    <property type="component" value="Unassembled WGS sequence"/>
</dbReference>
<protein>
    <submittedName>
        <fullName evidence="1">Uncharacterized protein</fullName>
    </submittedName>
</protein>
<reference evidence="1 2" key="1">
    <citation type="submission" date="2019-05" db="EMBL/GenBank/DDBJ databases">
        <title>Another draft genome of Portunus trituberculatus and its Hox gene families provides insights of decapod evolution.</title>
        <authorList>
            <person name="Jeong J.-H."/>
            <person name="Song I."/>
            <person name="Kim S."/>
            <person name="Choi T."/>
            <person name="Kim D."/>
            <person name="Ryu S."/>
            <person name="Kim W."/>
        </authorList>
    </citation>
    <scope>NUCLEOTIDE SEQUENCE [LARGE SCALE GENOMIC DNA]</scope>
    <source>
        <tissue evidence="1">Muscle</tissue>
    </source>
</reference>
<dbReference type="AlphaFoldDB" id="A0A5B7EET4"/>
<proteinExistence type="predicted"/>
<gene>
    <name evidence="1" type="ORF">E2C01_026079</name>
</gene>
<name>A0A5B7EET4_PORTR</name>
<sequence>MTFFSTISPSESFPSLQLRQQTKHSIVTSLKTILKPHPSYASTPTSHTLNSITRFHASHSTPQAFYTSPAAQLYFS</sequence>
<organism evidence="1 2">
    <name type="scientific">Portunus trituberculatus</name>
    <name type="common">Swimming crab</name>
    <name type="synonym">Neptunus trituberculatus</name>
    <dbReference type="NCBI Taxonomy" id="210409"/>
    <lineage>
        <taxon>Eukaryota</taxon>
        <taxon>Metazoa</taxon>
        <taxon>Ecdysozoa</taxon>
        <taxon>Arthropoda</taxon>
        <taxon>Crustacea</taxon>
        <taxon>Multicrustacea</taxon>
        <taxon>Malacostraca</taxon>
        <taxon>Eumalacostraca</taxon>
        <taxon>Eucarida</taxon>
        <taxon>Decapoda</taxon>
        <taxon>Pleocyemata</taxon>
        <taxon>Brachyura</taxon>
        <taxon>Eubrachyura</taxon>
        <taxon>Portunoidea</taxon>
        <taxon>Portunidae</taxon>
        <taxon>Portuninae</taxon>
        <taxon>Portunus</taxon>
    </lineage>
</organism>
<evidence type="ECO:0000313" key="2">
    <source>
        <dbReference type="Proteomes" id="UP000324222"/>
    </source>
</evidence>
<dbReference type="EMBL" id="VSRR010002687">
    <property type="protein sequence ID" value="MPC32751.1"/>
    <property type="molecule type" value="Genomic_DNA"/>
</dbReference>
<accession>A0A5B7EET4</accession>